<evidence type="ECO:0000256" key="1">
    <source>
        <dbReference type="SAM" id="Phobius"/>
    </source>
</evidence>
<feature type="transmembrane region" description="Helical" evidence="1">
    <location>
        <begin position="55"/>
        <end position="74"/>
    </location>
</feature>
<proteinExistence type="predicted"/>
<protein>
    <submittedName>
        <fullName evidence="2">Uncharacterized protein</fullName>
    </submittedName>
</protein>
<reference evidence="2 3" key="1">
    <citation type="submission" date="2018-04" db="EMBL/GenBank/DDBJ databases">
        <title>The genome of golden apple snail Pomacea canaliculata provides insight into stress tolerance and invasive adaptation.</title>
        <authorList>
            <person name="Liu C."/>
            <person name="Liu B."/>
            <person name="Ren Y."/>
            <person name="Zhang Y."/>
            <person name="Wang H."/>
            <person name="Li S."/>
            <person name="Jiang F."/>
            <person name="Yin L."/>
            <person name="Zhang G."/>
            <person name="Qian W."/>
            <person name="Fan W."/>
        </authorList>
    </citation>
    <scope>NUCLEOTIDE SEQUENCE [LARGE SCALE GENOMIC DNA]</scope>
    <source>
        <strain evidence="2">SZHN2017</strain>
        <tissue evidence="2">Muscle</tissue>
    </source>
</reference>
<evidence type="ECO:0000313" key="2">
    <source>
        <dbReference type="EMBL" id="PVD21700.1"/>
    </source>
</evidence>
<dbReference type="OrthoDB" id="406773at2759"/>
<keyword evidence="3" id="KW-1185">Reference proteome</keyword>
<sequence length="324" mass="36429">MASWTTAVTWQQPLFNSVNNDTTVVPTPWTSVLTYHYFTNTVDISISRMISKRQFYLAVGGLLLLALVAAMVIFKQPLRDTIYVEWLHSRDMMSQVRHQRNSLSRTLNVLKQSLGQQECTVAKLQNSKKVSSSGGFCKEESEKKGKHMTDHKLAAALGKFLTGQRVGGFGDGPGLYLKYFLEQGLVASYDAYDGAPFSENVTSGAVKFMDLTIPQYGFPVYDWVICLEVAEHVPARYEVVLVDNIARHARKGIVLSWGHPGQGGFHHVNNKSPEDVKRLLDEAGFRPDENAGLSLRNSSTFGWFKQNIFVFRRKQEKTLVEEDA</sequence>
<dbReference type="SUPFAM" id="SSF53335">
    <property type="entry name" value="S-adenosyl-L-methionine-dependent methyltransferases"/>
    <property type="match status" value="1"/>
</dbReference>
<name>A0A2T7NKK5_POMCA</name>
<keyword evidence="1" id="KW-0812">Transmembrane</keyword>
<dbReference type="EMBL" id="PZQS01000011">
    <property type="protein sequence ID" value="PVD21700.1"/>
    <property type="molecule type" value="Genomic_DNA"/>
</dbReference>
<dbReference type="Gene3D" id="3.40.50.150">
    <property type="entry name" value="Vaccinia Virus protein VP39"/>
    <property type="match status" value="1"/>
</dbReference>
<dbReference type="Proteomes" id="UP000245119">
    <property type="component" value="Linkage Group LG11"/>
</dbReference>
<comment type="caution">
    <text evidence="2">The sequence shown here is derived from an EMBL/GenBank/DDBJ whole genome shotgun (WGS) entry which is preliminary data.</text>
</comment>
<accession>A0A2T7NKK5</accession>
<dbReference type="InterPro" id="IPR029063">
    <property type="entry name" value="SAM-dependent_MTases_sf"/>
</dbReference>
<gene>
    <name evidence="2" type="ORF">C0Q70_17500</name>
</gene>
<keyword evidence="1" id="KW-1133">Transmembrane helix</keyword>
<evidence type="ECO:0000313" key="3">
    <source>
        <dbReference type="Proteomes" id="UP000245119"/>
    </source>
</evidence>
<keyword evidence="1" id="KW-0472">Membrane</keyword>
<organism evidence="2 3">
    <name type="scientific">Pomacea canaliculata</name>
    <name type="common">Golden apple snail</name>
    <dbReference type="NCBI Taxonomy" id="400727"/>
    <lineage>
        <taxon>Eukaryota</taxon>
        <taxon>Metazoa</taxon>
        <taxon>Spiralia</taxon>
        <taxon>Lophotrochozoa</taxon>
        <taxon>Mollusca</taxon>
        <taxon>Gastropoda</taxon>
        <taxon>Caenogastropoda</taxon>
        <taxon>Architaenioglossa</taxon>
        <taxon>Ampullarioidea</taxon>
        <taxon>Ampullariidae</taxon>
        <taxon>Pomacea</taxon>
    </lineage>
</organism>
<dbReference type="AlphaFoldDB" id="A0A2T7NKK5"/>